<accession>V9EM14</accession>
<dbReference type="AlphaFoldDB" id="V9EM14"/>
<comment type="caution">
    <text evidence="1">The sequence shown here is derived from an EMBL/GenBank/DDBJ whole genome shotgun (WGS) entry which is preliminary data.</text>
</comment>
<evidence type="ECO:0000313" key="2">
    <source>
        <dbReference type="Proteomes" id="UP000018721"/>
    </source>
</evidence>
<keyword evidence="2" id="KW-1185">Reference proteome</keyword>
<dbReference type="EMBL" id="ANIZ01002595">
    <property type="protein sequence ID" value="ETI39538.1"/>
    <property type="molecule type" value="Genomic_DNA"/>
</dbReference>
<proteinExistence type="predicted"/>
<dbReference type="Proteomes" id="UP000018721">
    <property type="component" value="Unassembled WGS sequence"/>
</dbReference>
<evidence type="ECO:0000313" key="1">
    <source>
        <dbReference type="EMBL" id="ETI39538.1"/>
    </source>
</evidence>
<dbReference type="HOGENOM" id="CLU_2908967_0_0_1"/>
<sequence>MGNFNAKRRSSRQATQTSWLKAKLGLGYTRVSLSTTIENANNTEWSNQVTTEKFAIADYYPP</sequence>
<gene>
    <name evidence="1" type="ORF">F443_14875</name>
</gene>
<organism evidence="1 2">
    <name type="scientific">Phytophthora nicotianae P1569</name>
    <dbReference type="NCBI Taxonomy" id="1317065"/>
    <lineage>
        <taxon>Eukaryota</taxon>
        <taxon>Sar</taxon>
        <taxon>Stramenopiles</taxon>
        <taxon>Oomycota</taxon>
        <taxon>Peronosporomycetes</taxon>
        <taxon>Peronosporales</taxon>
        <taxon>Peronosporaceae</taxon>
        <taxon>Phytophthora</taxon>
    </lineage>
</organism>
<reference evidence="1 2" key="1">
    <citation type="submission" date="2013-11" db="EMBL/GenBank/DDBJ databases">
        <title>The Genome Sequence of Phytophthora parasitica P1569.</title>
        <authorList>
            <consortium name="The Broad Institute Genomics Platform"/>
            <person name="Russ C."/>
            <person name="Tyler B."/>
            <person name="Panabieres F."/>
            <person name="Shan W."/>
            <person name="Tripathy S."/>
            <person name="Grunwald N."/>
            <person name="Machado M."/>
            <person name="Johnson C.S."/>
            <person name="Arredondo F."/>
            <person name="Hong C."/>
            <person name="Coffey M."/>
            <person name="Young S.K."/>
            <person name="Zeng Q."/>
            <person name="Gargeya S."/>
            <person name="Fitzgerald M."/>
            <person name="Abouelleil A."/>
            <person name="Alvarado L."/>
            <person name="Chapman S.B."/>
            <person name="Gainer-Dewar J."/>
            <person name="Goldberg J."/>
            <person name="Griggs A."/>
            <person name="Gujja S."/>
            <person name="Hansen M."/>
            <person name="Howarth C."/>
            <person name="Imamovic A."/>
            <person name="Ireland A."/>
            <person name="Larimer J."/>
            <person name="McCowan C."/>
            <person name="Murphy C."/>
            <person name="Pearson M."/>
            <person name="Poon T.W."/>
            <person name="Priest M."/>
            <person name="Roberts A."/>
            <person name="Saif S."/>
            <person name="Shea T."/>
            <person name="Sykes S."/>
            <person name="Wortman J."/>
            <person name="Nusbaum C."/>
            <person name="Birren B."/>
        </authorList>
    </citation>
    <scope>NUCLEOTIDE SEQUENCE [LARGE SCALE GENOMIC DNA]</scope>
    <source>
        <strain evidence="1 2">P1569</strain>
    </source>
</reference>
<name>V9EM14_PHYNI</name>
<protein>
    <submittedName>
        <fullName evidence="1">Uncharacterized protein</fullName>
    </submittedName>
</protein>